<feature type="non-terminal residue" evidence="1">
    <location>
        <position position="107"/>
    </location>
</feature>
<reference evidence="1" key="1">
    <citation type="submission" date="2018-05" db="EMBL/GenBank/DDBJ databases">
        <authorList>
            <person name="Lanie J.A."/>
            <person name="Ng W.-L."/>
            <person name="Kazmierczak K.M."/>
            <person name="Andrzejewski T.M."/>
            <person name="Davidsen T.M."/>
            <person name="Wayne K.J."/>
            <person name="Tettelin H."/>
            <person name="Glass J.I."/>
            <person name="Rusch D."/>
            <person name="Podicherti R."/>
            <person name="Tsui H.-C.T."/>
            <person name="Winkler M.E."/>
        </authorList>
    </citation>
    <scope>NUCLEOTIDE SEQUENCE</scope>
</reference>
<evidence type="ECO:0000313" key="1">
    <source>
        <dbReference type="EMBL" id="SVC80049.1"/>
    </source>
</evidence>
<protein>
    <submittedName>
        <fullName evidence="1">Uncharacterized protein</fullName>
    </submittedName>
</protein>
<organism evidence="1">
    <name type="scientific">marine metagenome</name>
    <dbReference type="NCBI Taxonomy" id="408172"/>
    <lineage>
        <taxon>unclassified sequences</taxon>
        <taxon>metagenomes</taxon>
        <taxon>ecological metagenomes</taxon>
    </lineage>
</organism>
<gene>
    <name evidence="1" type="ORF">METZ01_LOCUS332903</name>
</gene>
<name>A0A382Q3C1_9ZZZZ</name>
<proteinExistence type="predicted"/>
<dbReference type="EMBL" id="UINC01111669">
    <property type="protein sequence ID" value="SVC80049.1"/>
    <property type="molecule type" value="Genomic_DNA"/>
</dbReference>
<accession>A0A382Q3C1</accession>
<sequence length="107" mass="12107">MKSLLLLPFLLVLPLGVSAVNIASVYFSSCNRENGVIIHVDENRVQMLGLEGAILDIPRYEIIYMSYYPLGEPMKVPEMKEPTESKLYTIKTLHNGEVVDLVRGWLI</sequence>
<dbReference type="AlphaFoldDB" id="A0A382Q3C1"/>